<evidence type="ECO:0000313" key="2">
    <source>
        <dbReference type="EMBL" id="KAK1371065.1"/>
    </source>
</evidence>
<dbReference type="NCBIfam" id="TIGR01640">
    <property type="entry name" value="F_box_assoc_1"/>
    <property type="match status" value="1"/>
</dbReference>
<dbReference type="Gene3D" id="1.20.1280.50">
    <property type="match status" value="1"/>
</dbReference>
<gene>
    <name evidence="2" type="ORF">POM88_037157</name>
</gene>
<dbReference type="Proteomes" id="UP001237642">
    <property type="component" value="Unassembled WGS sequence"/>
</dbReference>
<dbReference type="InterPro" id="IPR017451">
    <property type="entry name" value="F-box-assoc_interact_dom"/>
</dbReference>
<evidence type="ECO:0000313" key="3">
    <source>
        <dbReference type="Proteomes" id="UP001237642"/>
    </source>
</evidence>
<reference evidence="2" key="2">
    <citation type="submission" date="2023-05" db="EMBL/GenBank/DDBJ databases">
        <authorList>
            <person name="Schelkunov M.I."/>
        </authorList>
    </citation>
    <scope>NUCLEOTIDE SEQUENCE</scope>
    <source>
        <strain evidence="2">Hsosn_3</strain>
        <tissue evidence="2">Leaf</tissue>
    </source>
</reference>
<comment type="caution">
    <text evidence="2">The sequence shown here is derived from an EMBL/GenBank/DDBJ whole genome shotgun (WGS) entry which is preliminary data.</text>
</comment>
<dbReference type="AlphaFoldDB" id="A0AAD8HS27"/>
<feature type="domain" description="F-box" evidence="1">
    <location>
        <begin position="10"/>
        <end position="50"/>
    </location>
</feature>
<accession>A0AAD8HS27</accession>
<dbReference type="Pfam" id="PF00646">
    <property type="entry name" value="F-box"/>
    <property type="match status" value="1"/>
</dbReference>
<dbReference type="SUPFAM" id="SSF81383">
    <property type="entry name" value="F-box domain"/>
    <property type="match status" value="1"/>
</dbReference>
<dbReference type="EMBL" id="JAUIZM010000008">
    <property type="protein sequence ID" value="KAK1371065.1"/>
    <property type="molecule type" value="Genomic_DNA"/>
</dbReference>
<name>A0AAD8HS27_9APIA</name>
<dbReference type="InterPro" id="IPR036047">
    <property type="entry name" value="F-box-like_dom_sf"/>
</dbReference>
<dbReference type="Pfam" id="PF07734">
    <property type="entry name" value="FBA_1"/>
    <property type="match status" value="1"/>
</dbReference>
<keyword evidence="3" id="KW-1185">Reference proteome</keyword>
<dbReference type="PANTHER" id="PTHR31672:SF13">
    <property type="entry name" value="F-BOX PROTEIN CPR30-LIKE"/>
    <property type="match status" value="1"/>
</dbReference>
<protein>
    <recommendedName>
        <fullName evidence="1">F-box domain-containing protein</fullName>
    </recommendedName>
</protein>
<dbReference type="PANTHER" id="PTHR31672">
    <property type="entry name" value="BNACNNG10540D PROTEIN"/>
    <property type="match status" value="1"/>
</dbReference>
<sequence length="442" mass="50337">MPPIRKNPTLSDDLISEILVRVQVKSLLRFQSVCKTWLSLIKDPAFVKSQLRHATTTETNQTLIISHYSKPDEENRILLFHIDSREIEVDLKYPYSRDEFKYVPFSTVVGSANGIVCVAVDFINFKVIYLWNPATWQAKVISTFRVVHDEALGFGYDVIDDDYKIVRVVMQPSFSEVYSVKRNVWRKVPDPIDTPLEGDFDVCVNGFLCGIGDYGMMAFDLNKEVLNCGIKLPVISVDNGNDNENDYYDDFGDGIDNGVDYDDFGDNIDNGDDYDDFGDNIDNGDDYDDDETRITESNACIIEFNKSIGVIILRDTGLNADKKVYMCTLDDEACLRGGGVEASWALMFSIDLVMRAYITHGYFSNRDLQIILDYADVWISCNVDKREAKIVPLLIGMAKHQYNRHIYKYTESLVSVEGFRQVDWNGGDDDSYKASLYLYSLC</sequence>
<reference evidence="2" key="1">
    <citation type="submission" date="2023-02" db="EMBL/GenBank/DDBJ databases">
        <title>Genome of toxic invasive species Heracleum sosnowskyi carries increased number of genes despite the absence of recent whole-genome duplications.</title>
        <authorList>
            <person name="Schelkunov M."/>
            <person name="Shtratnikova V."/>
            <person name="Makarenko M."/>
            <person name="Klepikova A."/>
            <person name="Omelchenko D."/>
            <person name="Novikova G."/>
            <person name="Obukhova E."/>
            <person name="Bogdanov V."/>
            <person name="Penin A."/>
            <person name="Logacheva M."/>
        </authorList>
    </citation>
    <scope>NUCLEOTIDE SEQUENCE</scope>
    <source>
        <strain evidence="2">Hsosn_3</strain>
        <tissue evidence="2">Leaf</tissue>
    </source>
</reference>
<dbReference type="SMART" id="SM00256">
    <property type="entry name" value="FBOX"/>
    <property type="match status" value="1"/>
</dbReference>
<evidence type="ECO:0000259" key="1">
    <source>
        <dbReference type="SMART" id="SM00256"/>
    </source>
</evidence>
<dbReference type="InterPro" id="IPR001810">
    <property type="entry name" value="F-box_dom"/>
</dbReference>
<proteinExistence type="predicted"/>
<dbReference type="CDD" id="cd22157">
    <property type="entry name" value="F-box_AtFBW1-like"/>
    <property type="match status" value="1"/>
</dbReference>
<organism evidence="2 3">
    <name type="scientific">Heracleum sosnowskyi</name>
    <dbReference type="NCBI Taxonomy" id="360622"/>
    <lineage>
        <taxon>Eukaryota</taxon>
        <taxon>Viridiplantae</taxon>
        <taxon>Streptophyta</taxon>
        <taxon>Embryophyta</taxon>
        <taxon>Tracheophyta</taxon>
        <taxon>Spermatophyta</taxon>
        <taxon>Magnoliopsida</taxon>
        <taxon>eudicotyledons</taxon>
        <taxon>Gunneridae</taxon>
        <taxon>Pentapetalae</taxon>
        <taxon>asterids</taxon>
        <taxon>campanulids</taxon>
        <taxon>Apiales</taxon>
        <taxon>Apiaceae</taxon>
        <taxon>Apioideae</taxon>
        <taxon>apioid superclade</taxon>
        <taxon>Tordylieae</taxon>
        <taxon>Tordyliinae</taxon>
        <taxon>Heracleum</taxon>
    </lineage>
</organism>
<dbReference type="InterPro" id="IPR006527">
    <property type="entry name" value="F-box-assoc_dom_typ1"/>
</dbReference>
<dbReference type="InterPro" id="IPR050796">
    <property type="entry name" value="SCF_F-box_component"/>
</dbReference>